<dbReference type="AlphaFoldDB" id="W2SWL2"/>
<evidence type="ECO:0000313" key="2">
    <source>
        <dbReference type="Proteomes" id="UP000053676"/>
    </source>
</evidence>
<dbReference type="KEGG" id="nai:NECAME_18535"/>
<reference evidence="2" key="1">
    <citation type="journal article" date="2014" name="Nat. Genet.">
        <title>Genome of the human hookworm Necator americanus.</title>
        <authorList>
            <person name="Tang Y.T."/>
            <person name="Gao X."/>
            <person name="Rosa B.A."/>
            <person name="Abubucker S."/>
            <person name="Hallsworth-Pepin K."/>
            <person name="Martin J."/>
            <person name="Tyagi R."/>
            <person name="Heizer E."/>
            <person name="Zhang X."/>
            <person name="Bhonagiri-Palsikar V."/>
            <person name="Minx P."/>
            <person name="Warren W.C."/>
            <person name="Wang Q."/>
            <person name="Zhan B."/>
            <person name="Hotez P.J."/>
            <person name="Sternberg P.W."/>
            <person name="Dougall A."/>
            <person name="Gaze S.T."/>
            <person name="Mulvenna J."/>
            <person name="Sotillo J."/>
            <person name="Ranganathan S."/>
            <person name="Rabelo E.M."/>
            <person name="Wilson R.K."/>
            <person name="Felgner P.L."/>
            <person name="Bethony J."/>
            <person name="Hawdon J.M."/>
            <person name="Gasser R.B."/>
            <person name="Loukas A."/>
            <person name="Mitreva M."/>
        </authorList>
    </citation>
    <scope>NUCLEOTIDE SEQUENCE [LARGE SCALE GENOMIC DNA]</scope>
</reference>
<dbReference type="Proteomes" id="UP000053676">
    <property type="component" value="Unassembled WGS sequence"/>
</dbReference>
<protein>
    <submittedName>
        <fullName evidence="1">Uncharacterized protein</fullName>
    </submittedName>
</protein>
<proteinExistence type="predicted"/>
<dbReference type="EMBL" id="KI662020">
    <property type="protein sequence ID" value="ETN73087.1"/>
    <property type="molecule type" value="Genomic_DNA"/>
</dbReference>
<gene>
    <name evidence="1" type="ORF">NECAME_18535</name>
</gene>
<name>W2SWL2_NECAM</name>
<sequence>MYEVRQLCNDKDVDFSEDRAEKRIIERMQQRLSEVSPACITEHNTFKNIVVDREGISVLCVPILRVMGL</sequence>
<accession>W2SWL2</accession>
<evidence type="ECO:0000313" key="1">
    <source>
        <dbReference type="EMBL" id="ETN73087.1"/>
    </source>
</evidence>
<keyword evidence="2" id="KW-1185">Reference proteome</keyword>
<organism evidence="1 2">
    <name type="scientific">Necator americanus</name>
    <name type="common">Human hookworm</name>
    <dbReference type="NCBI Taxonomy" id="51031"/>
    <lineage>
        <taxon>Eukaryota</taxon>
        <taxon>Metazoa</taxon>
        <taxon>Ecdysozoa</taxon>
        <taxon>Nematoda</taxon>
        <taxon>Chromadorea</taxon>
        <taxon>Rhabditida</taxon>
        <taxon>Rhabditina</taxon>
        <taxon>Rhabditomorpha</taxon>
        <taxon>Strongyloidea</taxon>
        <taxon>Ancylostomatidae</taxon>
        <taxon>Bunostominae</taxon>
        <taxon>Necator</taxon>
    </lineage>
</organism>